<keyword evidence="6" id="KW-1185">Reference proteome</keyword>
<evidence type="ECO:0000259" key="4">
    <source>
        <dbReference type="SMART" id="SM00418"/>
    </source>
</evidence>
<dbReference type="AlphaFoldDB" id="A0A8J3BH61"/>
<gene>
    <name evidence="5" type="ORF">GCM10010124_09890</name>
</gene>
<dbReference type="InterPro" id="IPR001845">
    <property type="entry name" value="HTH_ArsR_DNA-bd_dom"/>
</dbReference>
<evidence type="ECO:0000256" key="3">
    <source>
        <dbReference type="ARBA" id="ARBA00023163"/>
    </source>
</evidence>
<sequence length="103" mass="11327">MNGDRLLAALSALGNPQRMRIVATLAGRRQYVSQLARELGISRPLLHMHLQRLEAADLVTADLEISDSGKAVKYVEAAPFALHLTPETIARAIPTLTEQKEQK</sequence>
<dbReference type="SUPFAM" id="SSF46785">
    <property type="entry name" value="Winged helix' DNA-binding domain"/>
    <property type="match status" value="1"/>
</dbReference>
<proteinExistence type="predicted"/>
<dbReference type="InterPro" id="IPR011991">
    <property type="entry name" value="ArsR-like_HTH"/>
</dbReference>
<dbReference type="PANTHER" id="PTHR33154">
    <property type="entry name" value="TRANSCRIPTIONAL REGULATOR, ARSR FAMILY"/>
    <property type="match status" value="1"/>
</dbReference>
<protein>
    <submittedName>
        <fullName evidence="5">Transcriptional regulator</fullName>
    </submittedName>
</protein>
<reference evidence="5" key="2">
    <citation type="submission" date="2020-09" db="EMBL/GenBank/DDBJ databases">
        <authorList>
            <person name="Sun Q."/>
            <person name="Ohkuma M."/>
        </authorList>
    </citation>
    <scope>NUCLEOTIDE SEQUENCE</scope>
    <source>
        <strain evidence="5">JCM 3091</strain>
    </source>
</reference>
<evidence type="ECO:0000256" key="2">
    <source>
        <dbReference type="ARBA" id="ARBA00023125"/>
    </source>
</evidence>
<accession>A0A8J3BH61</accession>
<comment type="caution">
    <text evidence="5">The sequence shown here is derived from an EMBL/GenBank/DDBJ whole genome shotgun (WGS) entry which is preliminary data.</text>
</comment>
<dbReference type="InterPro" id="IPR036388">
    <property type="entry name" value="WH-like_DNA-bd_sf"/>
</dbReference>
<dbReference type="InterPro" id="IPR036390">
    <property type="entry name" value="WH_DNA-bd_sf"/>
</dbReference>
<dbReference type="InterPro" id="IPR051081">
    <property type="entry name" value="HTH_MetalResp_TranReg"/>
</dbReference>
<evidence type="ECO:0000313" key="5">
    <source>
        <dbReference type="EMBL" id="GGK19310.1"/>
    </source>
</evidence>
<dbReference type="GO" id="GO:0003677">
    <property type="term" value="F:DNA binding"/>
    <property type="evidence" value="ECO:0007669"/>
    <property type="project" value="UniProtKB-KW"/>
</dbReference>
<dbReference type="PANTHER" id="PTHR33154:SF33">
    <property type="entry name" value="TRANSCRIPTIONAL REPRESSOR SDPR"/>
    <property type="match status" value="1"/>
</dbReference>
<name>A0A8J3BH61_9ACTN</name>
<organism evidence="5 6">
    <name type="scientific">Pilimelia terevasa</name>
    <dbReference type="NCBI Taxonomy" id="53372"/>
    <lineage>
        <taxon>Bacteria</taxon>
        <taxon>Bacillati</taxon>
        <taxon>Actinomycetota</taxon>
        <taxon>Actinomycetes</taxon>
        <taxon>Micromonosporales</taxon>
        <taxon>Micromonosporaceae</taxon>
        <taxon>Pilimelia</taxon>
    </lineage>
</organism>
<keyword evidence="2" id="KW-0238">DNA-binding</keyword>
<dbReference type="GO" id="GO:0003700">
    <property type="term" value="F:DNA-binding transcription factor activity"/>
    <property type="evidence" value="ECO:0007669"/>
    <property type="project" value="InterPro"/>
</dbReference>
<dbReference type="Gene3D" id="1.10.10.10">
    <property type="entry name" value="Winged helix-like DNA-binding domain superfamily/Winged helix DNA-binding domain"/>
    <property type="match status" value="1"/>
</dbReference>
<dbReference type="Proteomes" id="UP000662200">
    <property type="component" value="Unassembled WGS sequence"/>
</dbReference>
<dbReference type="EMBL" id="BMQC01000002">
    <property type="protein sequence ID" value="GGK19310.1"/>
    <property type="molecule type" value="Genomic_DNA"/>
</dbReference>
<keyword evidence="3" id="KW-0804">Transcription</keyword>
<dbReference type="Pfam" id="PF01022">
    <property type="entry name" value="HTH_5"/>
    <property type="match status" value="1"/>
</dbReference>
<keyword evidence="1" id="KW-0805">Transcription regulation</keyword>
<dbReference type="SMART" id="SM00418">
    <property type="entry name" value="HTH_ARSR"/>
    <property type="match status" value="1"/>
</dbReference>
<evidence type="ECO:0000256" key="1">
    <source>
        <dbReference type="ARBA" id="ARBA00023015"/>
    </source>
</evidence>
<reference evidence="5" key="1">
    <citation type="journal article" date="2014" name="Int. J. Syst. Evol. Microbiol.">
        <title>Complete genome sequence of Corynebacterium casei LMG S-19264T (=DSM 44701T), isolated from a smear-ripened cheese.</title>
        <authorList>
            <consortium name="US DOE Joint Genome Institute (JGI-PGF)"/>
            <person name="Walter F."/>
            <person name="Albersmeier A."/>
            <person name="Kalinowski J."/>
            <person name="Ruckert C."/>
        </authorList>
    </citation>
    <scope>NUCLEOTIDE SEQUENCE</scope>
    <source>
        <strain evidence="5">JCM 3091</strain>
    </source>
</reference>
<dbReference type="CDD" id="cd00090">
    <property type="entry name" value="HTH_ARSR"/>
    <property type="match status" value="1"/>
</dbReference>
<feature type="domain" description="HTH arsR-type" evidence="4">
    <location>
        <begin position="8"/>
        <end position="98"/>
    </location>
</feature>
<evidence type="ECO:0000313" key="6">
    <source>
        <dbReference type="Proteomes" id="UP000662200"/>
    </source>
</evidence>